<feature type="signal peptide" evidence="1">
    <location>
        <begin position="1"/>
        <end position="23"/>
    </location>
</feature>
<feature type="chain" id="PRO_5013174629" evidence="1">
    <location>
        <begin position="24"/>
        <end position="146"/>
    </location>
</feature>
<keyword evidence="3" id="KW-1185">Reference proteome</keyword>
<dbReference type="Proteomes" id="UP000226192">
    <property type="component" value="Unassembled WGS sequence"/>
</dbReference>
<gene>
    <name evidence="2" type="ORF">CDD81_7157</name>
</gene>
<proteinExistence type="predicted"/>
<accession>A0A2C5XH52</accession>
<sequence>MTVLNKMHLLILSLVLCLPATLARCQRRGRYRSDGRFFIDDYRVNEVVSQLQRQNGEAFGVLVNETCEWRGESPMCGKDVATYGTIRWGWELVAYDEDVDFNEMCKNANHEHFPGVECCSVYGVTCLYGYKRLWCDTKEWHKSHSI</sequence>
<protein>
    <submittedName>
        <fullName evidence="2">Uncharacterized protein</fullName>
    </submittedName>
</protein>
<dbReference type="AlphaFoldDB" id="A0A2C5XH52"/>
<comment type="caution">
    <text evidence="2">The sequence shown here is derived from an EMBL/GenBank/DDBJ whole genome shotgun (WGS) entry which is preliminary data.</text>
</comment>
<dbReference type="EMBL" id="NJET01000072">
    <property type="protein sequence ID" value="PHH62438.1"/>
    <property type="molecule type" value="Genomic_DNA"/>
</dbReference>
<name>A0A2C5XH52_9HYPO</name>
<dbReference type="OrthoDB" id="4922512at2759"/>
<reference evidence="2 3" key="1">
    <citation type="submission" date="2017-06" db="EMBL/GenBank/DDBJ databases">
        <title>Ant-infecting Ophiocordyceps genomes reveal a high diversity of potential behavioral manipulation genes and a possible major role for enterotoxins.</title>
        <authorList>
            <person name="De Bekker C."/>
            <person name="Evans H.C."/>
            <person name="Brachmann A."/>
            <person name="Hughes D.P."/>
        </authorList>
    </citation>
    <scope>NUCLEOTIDE SEQUENCE [LARGE SCALE GENOMIC DNA]</scope>
    <source>
        <strain evidence="2 3">Map64</strain>
    </source>
</reference>
<organism evidence="2 3">
    <name type="scientific">Ophiocordyceps australis</name>
    <dbReference type="NCBI Taxonomy" id="1399860"/>
    <lineage>
        <taxon>Eukaryota</taxon>
        <taxon>Fungi</taxon>
        <taxon>Dikarya</taxon>
        <taxon>Ascomycota</taxon>
        <taxon>Pezizomycotina</taxon>
        <taxon>Sordariomycetes</taxon>
        <taxon>Hypocreomycetidae</taxon>
        <taxon>Hypocreales</taxon>
        <taxon>Ophiocordycipitaceae</taxon>
        <taxon>Ophiocordyceps</taxon>
    </lineage>
</organism>
<evidence type="ECO:0000256" key="1">
    <source>
        <dbReference type="SAM" id="SignalP"/>
    </source>
</evidence>
<evidence type="ECO:0000313" key="3">
    <source>
        <dbReference type="Proteomes" id="UP000226192"/>
    </source>
</evidence>
<keyword evidence="1" id="KW-0732">Signal</keyword>
<evidence type="ECO:0000313" key="2">
    <source>
        <dbReference type="EMBL" id="PHH62438.1"/>
    </source>
</evidence>